<comment type="caution">
    <text evidence="7">The sequence shown here is derived from an EMBL/GenBank/DDBJ whole genome shotgun (WGS) entry which is preliminary data.</text>
</comment>
<reference evidence="7 8" key="1">
    <citation type="submission" date="2018-07" db="EMBL/GenBank/DDBJ databases">
        <title>Venubactetium sediminum gen. nov., sp. nov., isolated from a marine solar saltern.</title>
        <authorList>
            <person name="Wang S."/>
        </authorList>
    </citation>
    <scope>NUCLEOTIDE SEQUENCE [LARGE SCALE GENOMIC DNA]</scope>
    <source>
        <strain evidence="7 8">WD2A32</strain>
    </source>
</reference>
<dbReference type="PANTHER" id="PTHR30026">
    <property type="entry name" value="OUTER MEMBRANE PROTEIN TOLC"/>
    <property type="match status" value="1"/>
</dbReference>
<dbReference type="InterPro" id="IPR051906">
    <property type="entry name" value="TolC-like"/>
</dbReference>
<evidence type="ECO:0000256" key="2">
    <source>
        <dbReference type="ARBA" id="ARBA00022452"/>
    </source>
</evidence>
<keyword evidence="2" id="KW-1134">Transmembrane beta strand</keyword>
<keyword evidence="5" id="KW-0998">Cell outer membrane</keyword>
<sequence>MAAVLLLGGVAGGCALEPTPLTQKDTEARIQEDLDSIFREQEPVDGPVTLHEAMARAVMYNLDHRLTVMEEALKQRQLDLSRYDLLPRVMTEAGYRSRSNFNASSSQDVFTGQETLTPSTSEERDILSADLNVAWNVLDFGVSYFTARQQADRALIAYEQRRRVVHGIIQDVRSAYWRAVAAQRLAKQVGPLLERVEKARKDSARIQELRLESPIKALTYRRTLLNAKRKLQDLRRDLSLAKIELATLMNLPPDQDFEVAMPGGASLEVPELPLEPQVMEDLALAYRPELRREQYQARVSADETRKALVRLLPGLEFHTGYHLNSNDFLVNNDWADYGVRVSWNLLNLLSAPARIEHAESQEKVAISRRQALSMAVLSQVYVSYRNYQQAVDIFRTNAEVADVETRIVGHLRKESQARSSGELAVIQGELNALIAKLRRDLAFARARNALGRVYVTVGADPLPDRVEAASVAAVSQAIRTTLDGWRNGELHMRSVKLDIGGEQGEPEAGATSELF</sequence>
<keyword evidence="3" id="KW-0812">Transmembrane</keyword>
<dbReference type="PANTHER" id="PTHR30026:SF20">
    <property type="entry name" value="OUTER MEMBRANE PROTEIN TOLC"/>
    <property type="match status" value="1"/>
</dbReference>
<evidence type="ECO:0000313" key="8">
    <source>
        <dbReference type="Proteomes" id="UP000253941"/>
    </source>
</evidence>
<comment type="subcellular location">
    <subcellularLocation>
        <location evidence="1">Cell outer membrane</location>
    </subcellularLocation>
</comment>
<dbReference type="Gene3D" id="1.20.1600.10">
    <property type="entry name" value="Outer membrane efflux proteins (OEP)"/>
    <property type="match status" value="1"/>
</dbReference>
<dbReference type="EMBL" id="QPMH01000003">
    <property type="protein sequence ID" value="RDD63215.1"/>
    <property type="molecule type" value="Genomic_DNA"/>
</dbReference>
<dbReference type="GO" id="GO:1990281">
    <property type="term" value="C:efflux pump complex"/>
    <property type="evidence" value="ECO:0007669"/>
    <property type="project" value="TreeGrafter"/>
</dbReference>
<dbReference type="AlphaFoldDB" id="A0A369TFQ7"/>
<evidence type="ECO:0000256" key="3">
    <source>
        <dbReference type="ARBA" id="ARBA00022692"/>
    </source>
</evidence>
<organism evidence="7 8">
    <name type="scientific">Ferruginivarius sediminum</name>
    <dbReference type="NCBI Taxonomy" id="2661937"/>
    <lineage>
        <taxon>Bacteria</taxon>
        <taxon>Pseudomonadati</taxon>
        <taxon>Pseudomonadota</taxon>
        <taxon>Alphaproteobacteria</taxon>
        <taxon>Rhodospirillales</taxon>
        <taxon>Rhodospirillaceae</taxon>
        <taxon>Ferruginivarius</taxon>
    </lineage>
</organism>
<dbReference type="GO" id="GO:0009279">
    <property type="term" value="C:cell outer membrane"/>
    <property type="evidence" value="ECO:0007669"/>
    <property type="project" value="UniProtKB-SubCell"/>
</dbReference>
<dbReference type="GO" id="GO:0015562">
    <property type="term" value="F:efflux transmembrane transporter activity"/>
    <property type="evidence" value="ECO:0007669"/>
    <property type="project" value="InterPro"/>
</dbReference>
<protein>
    <submittedName>
        <fullName evidence="7">TolC family protein</fullName>
    </submittedName>
</protein>
<evidence type="ECO:0000313" key="7">
    <source>
        <dbReference type="EMBL" id="RDD63215.1"/>
    </source>
</evidence>
<evidence type="ECO:0000256" key="1">
    <source>
        <dbReference type="ARBA" id="ARBA00004442"/>
    </source>
</evidence>
<dbReference type="GO" id="GO:0015288">
    <property type="term" value="F:porin activity"/>
    <property type="evidence" value="ECO:0007669"/>
    <property type="project" value="TreeGrafter"/>
</dbReference>
<proteinExistence type="predicted"/>
<keyword evidence="8" id="KW-1185">Reference proteome</keyword>
<feature type="coiled-coil region" evidence="6">
    <location>
        <begin position="217"/>
        <end position="251"/>
    </location>
</feature>
<evidence type="ECO:0000256" key="5">
    <source>
        <dbReference type="ARBA" id="ARBA00023237"/>
    </source>
</evidence>
<keyword evidence="4" id="KW-0472">Membrane</keyword>
<dbReference type="Proteomes" id="UP000253941">
    <property type="component" value="Unassembled WGS sequence"/>
</dbReference>
<evidence type="ECO:0000256" key="4">
    <source>
        <dbReference type="ARBA" id="ARBA00023136"/>
    </source>
</evidence>
<gene>
    <name evidence="7" type="ORF">DRB17_04675</name>
</gene>
<evidence type="ECO:0000256" key="6">
    <source>
        <dbReference type="SAM" id="Coils"/>
    </source>
</evidence>
<accession>A0A369TFQ7</accession>
<keyword evidence="6" id="KW-0175">Coiled coil</keyword>
<dbReference type="SUPFAM" id="SSF56954">
    <property type="entry name" value="Outer membrane efflux proteins (OEP)"/>
    <property type="match status" value="1"/>
</dbReference>
<name>A0A369TFQ7_9PROT</name>